<dbReference type="EMBL" id="JACGCM010002827">
    <property type="protein sequence ID" value="KAF6134877.1"/>
    <property type="molecule type" value="Genomic_DNA"/>
</dbReference>
<comment type="subcellular location">
    <subcellularLocation>
        <location evidence="1">Membrane</location>
        <topology evidence="1">Multi-pass membrane protein</topology>
    </subcellularLocation>
</comment>
<dbReference type="Proteomes" id="UP000541444">
    <property type="component" value="Unassembled WGS sequence"/>
</dbReference>
<accession>A0A7J7KX02</accession>
<protein>
    <recommendedName>
        <fullName evidence="9">Protein kinase domain-containing protein</fullName>
    </recommendedName>
</protein>
<evidence type="ECO:0000256" key="3">
    <source>
        <dbReference type="ARBA" id="ARBA00022989"/>
    </source>
</evidence>
<evidence type="ECO:0000256" key="1">
    <source>
        <dbReference type="ARBA" id="ARBA00004141"/>
    </source>
</evidence>
<dbReference type="AlphaFoldDB" id="A0A7J7KX02"/>
<sequence length="186" mass="20258">MVLMPQKFAIYFTLGCIIIIGSLFTFKGPQNEFTDMTSKEDGRLRIFEWPSLRILLDNSRAHKSFLDLDIRDTKLDNLLVTSTGMVKIGDFSISHVFEVVAAGLGLFDLLTGKGYPMDRGDKDRGRTVGHGHIGLRSGALVDEPAFSQESLGFVLIDQGVPPAPVVSEQPGTPPAPVVPGISAEMR</sequence>
<evidence type="ECO:0000313" key="7">
    <source>
        <dbReference type="EMBL" id="KAF6134877.1"/>
    </source>
</evidence>
<dbReference type="Pfam" id="PF04178">
    <property type="entry name" value="Got1"/>
    <property type="match status" value="1"/>
</dbReference>
<keyword evidence="3 6" id="KW-1133">Transmembrane helix</keyword>
<proteinExistence type="predicted"/>
<evidence type="ECO:0000256" key="5">
    <source>
        <dbReference type="SAM" id="MobiDB-lite"/>
    </source>
</evidence>
<dbReference type="GO" id="GO:0005737">
    <property type="term" value="C:cytoplasm"/>
    <property type="evidence" value="ECO:0007669"/>
    <property type="project" value="UniProtKB-ARBA"/>
</dbReference>
<name>A0A7J7KX02_9MAGN</name>
<evidence type="ECO:0000256" key="2">
    <source>
        <dbReference type="ARBA" id="ARBA00022692"/>
    </source>
</evidence>
<dbReference type="GO" id="GO:0016192">
    <property type="term" value="P:vesicle-mediated transport"/>
    <property type="evidence" value="ECO:0007669"/>
    <property type="project" value="InterPro"/>
</dbReference>
<reference evidence="7 8" key="1">
    <citation type="journal article" date="2020" name="IScience">
        <title>Genome Sequencing of the Endangered Kingdonia uniflora (Circaeasteraceae, Ranunculales) Reveals Potential Mechanisms of Evolutionary Specialization.</title>
        <authorList>
            <person name="Sun Y."/>
            <person name="Deng T."/>
            <person name="Zhang A."/>
            <person name="Moore M.J."/>
            <person name="Landis J.B."/>
            <person name="Lin N."/>
            <person name="Zhang H."/>
            <person name="Zhang X."/>
            <person name="Huang J."/>
            <person name="Zhang X."/>
            <person name="Sun H."/>
            <person name="Wang H."/>
        </authorList>
    </citation>
    <scope>NUCLEOTIDE SEQUENCE [LARGE SCALE GENOMIC DNA]</scope>
    <source>
        <strain evidence="7">TB1705</strain>
        <tissue evidence="7">Leaf</tissue>
    </source>
</reference>
<evidence type="ECO:0000256" key="4">
    <source>
        <dbReference type="ARBA" id="ARBA00023136"/>
    </source>
</evidence>
<dbReference type="OrthoDB" id="2013972at2759"/>
<evidence type="ECO:0000256" key="6">
    <source>
        <dbReference type="SAM" id="Phobius"/>
    </source>
</evidence>
<comment type="caution">
    <text evidence="7">The sequence shown here is derived from an EMBL/GenBank/DDBJ whole genome shotgun (WGS) entry which is preliminary data.</text>
</comment>
<keyword evidence="8" id="KW-1185">Reference proteome</keyword>
<dbReference type="GO" id="GO:0012505">
    <property type="term" value="C:endomembrane system"/>
    <property type="evidence" value="ECO:0007669"/>
    <property type="project" value="UniProtKB-ARBA"/>
</dbReference>
<keyword evidence="2 6" id="KW-0812">Transmembrane</keyword>
<feature type="transmembrane region" description="Helical" evidence="6">
    <location>
        <begin position="6"/>
        <end position="26"/>
    </location>
</feature>
<organism evidence="7 8">
    <name type="scientific">Kingdonia uniflora</name>
    <dbReference type="NCBI Taxonomy" id="39325"/>
    <lineage>
        <taxon>Eukaryota</taxon>
        <taxon>Viridiplantae</taxon>
        <taxon>Streptophyta</taxon>
        <taxon>Embryophyta</taxon>
        <taxon>Tracheophyta</taxon>
        <taxon>Spermatophyta</taxon>
        <taxon>Magnoliopsida</taxon>
        <taxon>Ranunculales</taxon>
        <taxon>Circaeasteraceae</taxon>
        <taxon>Kingdonia</taxon>
    </lineage>
</organism>
<gene>
    <name evidence="7" type="ORF">GIB67_002278</name>
</gene>
<dbReference type="InterPro" id="IPR007305">
    <property type="entry name" value="Vesicle_transpt_Got1/SFT2"/>
</dbReference>
<evidence type="ECO:0008006" key="9">
    <source>
        <dbReference type="Google" id="ProtNLM"/>
    </source>
</evidence>
<feature type="region of interest" description="Disordered" evidence="5">
    <location>
        <begin position="164"/>
        <end position="186"/>
    </location>
</feature>
<evidence type="ECO:0000313" key="8">
    <source>
        <dbReference type="Proteomes" id="UP000541444"/>
    </source>
</evidence>
<keyword evidence="4 6" id="KW-0472">Membrane</keyword>
<dbReference type="GO" id="GO:0016020">
    <property type="term" value="C:membrane"/>
    <property type="evidence" value="ECO:0007669"/>
    <property type="project" value="UniProtKB-SubCell"/>
</dbReference>